<evidence type="ECO:0000259" key="1">
    <source>
        <dbReference type="Pfam" id="PF01548"/>
    </source>
</evidence>
<dbReference type="AlphaFoldDB" id="A0A3B0SZH8"/>
<feature type="domain" description="Transposase IS110-like N-terminal" evidence="1">
    <location>
        <begin position="2"/>
        <end position="66"/>
    </location>
</feature>
<dbReference type="GO" id="GO:0003677">
    <property type="term" value="F:DNA binding"/>
    <property type="evidence" value="ECO:0007669"/>
    <property type="project" value="InterPro"/>
</dbReference>
<dbReference type="PANTHER" id="PTHR33055">
    <property type="entry name" value="TRANSPOSASE FOR INSERTION SEQUENCE ELEMENT IS1111A"/>
    <property type="match status" value="1"/>
</dbReference>
<dbReference type="EMBL" id="UOEL01000074">
    <property type="protein sequence ID" value="VAW11881.1"/>
    <property type="molecule type" value="Genomic_DNA"/>
</dbReference>
<dbReference type="GO" id="GO:0004803">
    <property type="term" value="F:transposase activity"/>
    <property type="evidence" value="ECO:0007669"/>
    <property type="project" value="InterPro"/>
</dbReference>
<sequence length="137" mass="15655">MYQEERKKDKKDSKWIAKSLLSGLLRGSFIPPKPTRELRDLTRYKRKVIEQVSSEKNRIQKILEDANIKISSVVSSTSGATATKIINAMIDGEQNIDELLKFRHGSIQSSIEDMVSALKGSLTAHHKFMLQNHQRVY</sequence>
<protein>
    <submittedName>
        <fullName evidence="2">Mobile element protein</fullName>
    </submittedName>
</protein>
<gene>
    <name evidence="2" type="ORF">MNBD_BACTEROID03-2632</name>
</gene>
<name>A0A3B0SZH8_9ZZZZ</name>
<reference evidence="2" key="1">
    <citation type="submission" date="2018-06" db="EMBL/GenBank/DDBJ databases">
        <authorList>
            <person name="Zhirakovskaya E."/>
        </authorList>
    </citation>
    <scope>NUCLEOTIDE SEQUENCE</scope>
</reference>
<dbReference type="PANTHER" id="PTHR33055:SF15">
    <property type="entry name" value="TRANSPOSASE-RELATED"/>
    <property type="match status" value="1"/>
</dbReference>
<proteinExistence type="predicted"/>
<dbReference type="GO" id="GO:0006313">
    <property type="term" value="P:DNA transposition"/>
    <property type="evidence" value="ECO:0007669"/>
    <property type="project" value="InterPro"/>
</dbReference>
<accession>A0A3B0SZH8</accession>
<dbReference type="Pfam" id="PF01548">
    <property type="entry name" value="DEDD_Tnp_IS110"/>
    <property type="match status" value="1"/>
</dbReference>
<dbReference type="InterPro" id="IPR047650">
    <property type="entry name" value="Transpos_IS110"/>
</dbReference>
<dbReference type="InterPro" id="IPR002525">
    <property type="entry name" value="Transp_IS110-like_N"/>
</dbReference>
<organism evidence="2">
    <name type="scientific">hydrothermal vent metagenome</name>
    <dbReference type="NCBI Taxonomy" id="652676"/>
    <lineage>
        <taxon>unclassified sequences</taxon>
        <taxon>metagenomes</taxon>
        <taxon>ecological metagenomes</taxon>
    </lineage>
</organism>
<evidence type="ECO:0000313" key="2">
    <source>
        <dbReference type="EMBL" id="VAW11881.1"/>
    </source>
</evidence>